<keyword evidence="2" id="KW-0472">Membrane</keyword>
<dbReference type="PANTHER" id="PTHR13947:SF37">
    <property type="entry name" value="LD18367P"/>
    <property type="match status" value="1"/>
</dbReference>
<protein>
    <submittedName>
        <fullName evidence="4">6113_t:CDS:1</fullName>
    </submittedName>
</protein>
<evidence type="ECO:0000313" key="4">
    <source>
        <dbReference type="EMBL" id="CAG8552650.1"/>
    </source>
</evidence>
<dbReference type="CDD" id="cd04301">
    <property type="entry name" value="NAT_SF"/>
    <property type="match status" value="1"/>
</dbReference>
<feature type="transmembrane region" description="Helical" evidence="2">
    <location>
        <begin position="78"/>
        <end position="97"/>
    </location>
</feature>
<comment type="caution">
    <text evidence="4">The sequence shown here is derived from an EMBL/GenBank/DDBJ whole genome shotgun (WGS) entry which is preliminary data.</text>
</comment>
<keyword evidence="2" id="KW-0812">Transmembrane</keyword>
<dbReference type="Proteomes" id="UP000789739">
    <property type="component" value="Unassembled WGS sequence"/>
</dbReference>
<feature type="domain" description="N-acetyltransferase" evidence="3">
    <location>
        <begin position="100"/>
        <end position="261"/>
    </location>
</feature>
<keyword evidence="1" id="KW-0808">Transferase</keyword>
<keyword evidence="5" id="KW-1185">Reference proteome</keyword>
<evidence type="ECO:0000256" key="2">
    <source>
        <dbReference type="SAM" id="Phobius"/>
    </source>
</evidence>
<dbReference type="Gene3D" id="3.40.630.30">
    <property type="match status" value="1"/>
</dbReference>
<evidence type="ECO:0000313" key="5">
    <source>
        <dbReference type="Proteomes" id="UP000789739"/>
    </source>
</evidence>
<evidence type="ECO:0000256" key="1">
    <source>
        <dbReference type="ARBA" id="ARBA00022679"/>
    </source>
</evidence>
<dbReference type="EMBL" id="CAJVPI010000584">
    <property type="protein sequence ID" value="CAG8552650.1"/>
    <property type="molecule type" value="Genomic_DNA"/>
</dbReference>
<dbReference type="Pfam" id="PF13508">
    <property type="entry name" value="Acetyltransf_7"/>
    <property type="match status" value="1"/>
</dbReference>
<dbReference type="InterPro" id="IPR016181">
    <property type="entry name" value="Acyl_CoA_acyltransferase"/>
</dbReference>
<dbReference type="SUPFAM" id="SSF55729">
    <property type="entry name" value="Acyl-CoA N-acyltransferases (Nat)"/>
    <property type="match status" value="1"/>
</dbReference>
<dbReference type="PROSITE" id="PS51186">
    <property type="entry name" value="GNAT"/>
    <property type="match status" value="1"/>
</dbReference>
<dbReference type="AlphaFoldDB" id="A0A9N9B4Z6"/>
<dbReference type="PANTHER" id="PTHR13947">
    <property type="entry name" value="GNAT FAMILY N-ACETYLTRANSFERASE"/>
    <property type="match status" value="1"/>
</dbReference>
<reference evidence="4" key="1">
    <citation type="submission" date="2021-06" db="EMBL/GenBank/DDBJ databases">
        <authorList>
            <person name="Kallberg Y."/>
            <person name="Tangrot J."/>
            <person name="Rosling A."/>
        </authorList>
    </citation>
    <scope>NUCLEOTIDE SEQUENCE</scope>
    <source>
        <strain evidence="4">BR232B</strain>
    </source>
</reference>
<dbReference type="GO" id="GO:0008080">
    <property type="term" value="F:N-acetyltransferase activity"/>
    <property type="evidence" value="ECO:0007669"/>
    <property type="project" value="InterPro"/>
</dbReference>
<accession>A0A9N9B4Z6</accession>
<feature type="transmembrane region" description="Helical" evidence="2">
    <location>
        <begin position="55"/>
        <end position="72"/>
    </location>
</feature>
<dbReference type="OrthoDB" id="10039976at2759"/>
<name>A0A9N9B4Z6_9GLOM</name>
<dbReference type="InterPro" id="IPR000182">
    <property type="entry name" value="GNAT_dom"/>
</dbReference>
<proteinExistence type="predicted"/>
<gene>
    <name evidence="4" type="ORF">PBRASI_LOCUS5172</name>
</gene>
<dbReference type="InterPro" id="IPR050769">
    <property type="entry name" value="NAT_camello-type"/>
</dbReference>
<organism evidence="4 5">
    <name type="scientific">Paraglomus brasilianum</name>
    <dbReference type="NCBI Taxonomy" id="144538"/>
    <lineage>
        <taxon>Eukaryota</taxon>
        <taxon>Fungi</taxon>
        <taxon>Fungi incertae sedis</taxon>
        <taxon>Mucoromycota</taxon>
        <taxon>Glomeromycotina</taxon>
        <taxon>Glomeromycetes</taxon>
        <taxon>Paraglomerales</taxon>
        <taxon>Paraglomeraceae</taxon>
        <taxon>Paraglomus</taxon>
    </lineage>
</organism>
<keyword evidence="2" id="KW-1133">Transmembrane helix</keyword>
<sequence length="276" mass="31791">MSKDKRRTYGSSTLPGSIRIRELETKDYGAVQRIHGSCMMDNIPYAVSYTMQHRYILFLWAFLTYATVNYPANGLPVVILILCGWGVFIFLNVRKIITHATIIEARRVLFSDLVNILDHYNITQSEAISTDTNDDGDGLHGPESLSRFWVAMDKDAGNRVVGFVAVIEREEETKLAVIDREPNVLYLCVLSEYRGRGIATALLDHAARDMCKRGVKWISCVVTTWQYPALNIFYKFGFREVARATVFYGFAEHVEMRLDIEEWDRCRKARRRKIDE</sequence>
<evidence type="ECO:0000259" key="3">
    <source>
        <dbReference type="PROSITE" id="PS51186"/>
    </source>
</evidence>